<keyword evidence="4" id="KW-1185">Reference proteome</keyword>
<dbReference type="SMART" id="SM00089">
    <property type="entry name" value="PKD"/>
    <property type="match status" value="2"/>
</dbReference>
<dbReference type="PANTHER" id="PTHR13817:SF73">
    <property type="entry name" value="FIBRONECTIN TYPE-III DOMAIN-CONTAINING PROTEIN"/>
    <property type="match status" value="1"/>
</dbReference>
<dbReference type="Gene3D" id="2.60.40.10">
    <property type="entry name" value="Immunoglobulins"/>
    <property type="match status" value="1"/>
</dbReference>
<evidence type="ECO:0000313" key="4">
    <source>
        <dbReference type="Proteomes" id="UP001202180"/>
    </source>
</evidence>
<organism evidence="3 4">
    <name type="scientific">Spirosoma liriopis</name>
    <dbReference type="NCBI Taxonomy" id="2937440"/>
    <lineage>
        <taxon>Bacteria</taxon>
        <taxon>Pseudomonadati</taxon>
        <taxon>Bacteroidota</taxon>
        <taxon>Cytophagia</taxon>
        <taxon>Cytophagales</taxon>
        <taxon>Cytophagaceae</taxon>
        <taxon>Spirosoma</taxon>
    </lineage>
</organism>
<dbReference type="InterPro" id="IPR036179">
    <property type="entry name" value="Ig-like_dom_sf"/>
</dbReference>
<proteinExistence type="predicted"/>
<reference evidence="3 4" key="1">
    <citation type="submission" date="2022-04" db="EMBL/GenBank/DDBJ databases">
        <title>Spirosoma sp. strain RP8 genome sequencing and assembly.</title>
        <authorList>
            <person name="Jung Y."/>
        </authorList>
    </citation>
    <scope>NUCLEOTIDE SEQUENCE [LARGE SCALE GENOMIC DNA]</scope>
    <source>
        <strain evidence="3 4">RP8</strain>
    </source>
</reference>
<dbReference type="InterPro" id="IPR003599">
    <property type="entry name" value="Ig_sub"/>
</dbReference>
<dbReference type="RefSeq" id="WP_248477443.1">
    <property type="nucleotide sequence ID" value="NZ_JALPRF010000002.1"/>
</dbReference>
<sequence>MAFRLPLLRWSSRWLFVIIWLLLVTSAGQSIKAADRSLVLFSNEGSRAGTANHTVDPVLSITPASATICAGGSVALTLVGCPAGGTVRWSNNQTGPSINVNPSQTTDYTATCTVTGAQGSTTTASRSVNVQQPITITAGPSSTSTCTGSTVSFSVAATGSGITYTWLRNGASFATTSTPEVSIANVTPAQAGAYTVALSNRCNTVTSSAAQLTVSANPGLTLNTSISPVKCAGTSTGEIFARTTGGTGAQQFQLDGKSTQTSNIFSNLKAGTYVLSVKDIVGCAAQTTVEIKEPTSLSLTAKAVNAKCSGGSDGGVVVAAKGGNIPYQFQINGGPLQTGETFFDLKDKTSYVVTAVDGTGCTTSQTAVIGAPPAFVIQAAIGSTKCVGSTDGTINVSATGGTGAYQYQIGTGAFQTGTLFTGLAANTYTVTIKDAIGCLGTQAITVTQPLALSLTAAVTPVNCFGDNSGAITLTPRGGTGAVNYQLTSSRTPQTSNVFKSLALGNYTVLGTDANGCTALLPVTIGKAEPVKAQASAVAATCCVCPTGQVTLTSGGGTGTGRQFQLVGRPYQASNQFTGLAPGTYQFLVADEVGCVDSVFAVVSDAASLSLTPGRIKDVACTGGRDGEAAVDIKGGKKPFTFYWQTDNLDTLKARTQAQTGLAEGTYTVSVLDSNRCTTTTTFVTVKASAPVPPKPIITQTSTLLSVVEVTGVQWYVQTDTSAGKPVPNATSSSLMPPQTGRYYVIVTQNGCTSPPSDFVTFVLTAIAEPVGDLAVRVVPNPVTDRLRLEIEQTQRQSVHVQLLDVSGRPVRQYQIPAFTGKKQAEWPLADISRGHYLLKAQAGARQSVIRVLVE</sequence>
<evidence type="ECO:0000313" key="3">
    <source>
        <dbReference type="EMBL" id="MCK8492856.1"/>
    </source>
</evidence>
<keyword evidence="1" id="KW-0677">Repeat</keyword>
<dbReference type="SUPFAM" id="SSF48726">
    <property type="entry name" value="Immunoglobulin"/>
    <property type="match status" value="1"/>
</dbReference>
<dbReference type="Pfam" id="PF18962">
    <property type="entry name" value="Por_Secre_tail"/>
    <property type="match status" value="1"/>
</dbReference>
<name>A0ABT0HL04_9BACT</name>
<dbReference type="InterPro" id="IPR022409">
    <property type="entry name" value="PKD/Chitinase_dom"/>
</dbReference>
<evidence type="ECO:0000259" key="2">
    <source>
        <dbReference type="PROSITE" id="PS50835"/>
    </source>
</evidence>
<dbReference type="EMBL" id="JALPRF010000002">
    <property type="protein sequence ID" value="MCK8492856.1"/>
    <property type="molecule type" value="Genomic_DNA"/>
</dbReference>
<dbReference type="PANTHER" id="PTHR13817">
    <property type="entry name" value="TITIN"/>
    <property type="match status" value="1"/>
</dbReference>
<dbReference type="Pfam" id="PF13573">
    <property type="entry name" value="SprB"/>
    <property type="match status" value="5"/>
</dbReference>
<dbReference type="InterPro" id="IPR025667">
    <property type="entry name" value="SprB_repeat"/>
</dbReference>
<feature type="domain" description="Ig-like" evidence="2">
    <location>
        <begin position="133"/>
        <end position="215"/>
    </location>
</feature>
<dbReference type="InterPro" id="IPR013783">
    <property type="entry name" value="Ig-like_fold"/>
</dbReference>
<dbReference type="PROSITE" id="PS50835">
    <property type="entry name" value="IG_LIKE"/>
    <property type="match status" value="1"/>
</dbReference>
<gene>
    <name evidence="3" type="ORF">M0L20_13385</name>
</gene>
<comment type="caution">
    <text evidence="3">The sequence shown here is derived from an EMBL/GenBank/DDBJ whole genome shotgun (WGS) entry which is preliminary data.</text>
</comment>
<accession>A0ABT0HL04</accession>
<protein>
    <submittedName>
        <fullName evidence="3">SprB repeat-containing protein</fullName>
    </submittedName>
</protein>
<dbReference type="InterPro" id="IPR007110">
    <property type="entry name" value="Ig-like_dom"/>
</dbReference>
<dbReference type="NCBIfam" id="TIGR04183">
    <property type="entry name" value="Por_Secre_tail"/>
    <property type="match status" value="1"/>
</dbReference>
<dbReference type="Proteomes" id="UP001202180">
    <property type="component" value="Unassembled WGS sequence"/>
</dbReference>
<dbReference type="SMART" id="SM00409">
    <property type="entry name" value="IG"/>
    <property type="match status" value="1"/>
</dbReference>
<dbReference type="InterPro" id="IPR050964">
    <property type="entry name" value="Striated_Muscle_Regulatory"/>
</dbReference>
<dbReference type="InterPro" id="IPR026444">
    <property type="entry name" value="Secre_tail"/>
</dbReference>
<evidence type="ECO:0000256" key="1">
    <source>
        <dbReference type="ARBA" id="ARBA00022737"/>
    </source>
</evidence>